<keyword evidence="2" id="KW-0547">Nucleotide-binding</keyword>
<keyword evidence="3 5" id="KW-0067">ATP-binding</keyword>
<dbReference type="PANTHER" id="PTHR42939">
    <property type="entry name" value="ABC TRANSPORTER ATP-BINDING PROTEIN ALBC-RELATED"/>
    <property type="match status" value="1"/>
</dbReference>
<dbReference type="AlphaFoldDB" id="A0A2I1K7N8"/>
<dbReference type="GO" id="GO:0005524">
    <property type="term" value="F:ATP binding"/>
    <property type="evidence" value="ECO:0007669"/>
    <property type="project" value="UniProtKB-KW"/>
</dbReference>
<dbReference type="Gene3D" id="3.40.50.300">
    <property type="entry name" value="P-loop containing nucleotide triphosphate hydrolases"/>
    <property type="match status" value="1"/>
</dbReference>
<name>A0A2I1K7N8_9LACT</name>
<dbReference type="Pfam" id="PF00005">
    <property type="entry name" value="ABC_tran"/>
    <property type="match status" value="1"/>
</dbReference>
<dbReference type="InterPro" id="IPR051782">
    <property type="entry name" value="ABC_Transporter_VariousFunc"/>
</dbReference>
<organism evidence="5 6">
    <name type="scientific">Aerococcus christensenii</name>
    <dbReference type="NCBI Taxonomy" id="87541"/>
    <lineage>
        <taxon>Bacteria</taxon>
        <taxon>Bacillati</taxon>
        <taxon>Bacillota</taxon>
        <taxon>Bacilli</taxon>
        <taxon>Lactobacillales</taxon>
        <taxon>Aerococcaceae</taxon>
        <taxon>Aerococcus</taxon>
    </lineage>
</organism>
<evidence type="ECO:0000256" key="1">
    <source>
        <dbReference type="ARBA" id="ARBA00022448"/>
    </source>
</evidence>
<dbReference type="Proteomes" id="UP000234775">
    <property type="component" value="Unassembled WGS sequence"/>
</dbReference>
<keyword evidence="1" id="KW-0813">Transport</keyword>
<gene>
    <name evidence="5" type="ORF">CYJ27_02950</name>
</gene>
<dbReference type="InterPro" id="IPR003439">
    <property type="entry name" value="ABC_transporter-like_ATP-bd"/>
</dbReference>
<comment type="caution">
    <text evidence="5">The sequence shown here is derived from an EMBL/GenBank/DDBJ whole genome shotgun (WGS) entry which is preliminary data.</text>
</comment>
<feature type="domain" description="ABC transporter" evidence="4">
    <location>
        <begin position="4"/>
        <end position="233"/>
    </location>
</feature>
<proteinExistence type="predicted"/>
<dbReference type="EMBL" id="PKGZ01000002">
    <property type="protein sequence ID" value="PKY91650.1"/>
    <property type="molecule type" value="Genomic_DNA"/>
</dbReference>
<dbReference type="PROSITE" id="PS50893">
    <property type="entry name" value="ABC_TRANSPORTER_2"/>
    <property type="match status" value="1"/>
</dbReference>
<dbReference type="InterPro" id="IPR027417">
    <property type="entry name" value="P-loop_NTPase"/>
</dbReference>
<dbReference type="PANTHER" id="PTHR42939:SF1">
    <property type="entry name" value="ABC TRANSPORTER ATP-BINDING PROTEIN ALBC-RELATED"/>
    <property type="match status" value="1"/>
</dbReference>
<evidence type="ECO:0000256" key="3">
    <source>
        <dbReference type="ARBA" id="ARBA00022840"/>
    </source>
</evidence>
<evidence type="ECO:0000313" key="5">
    <source>
        <dbReference type="EMBL" id="PKY91650.1"/>
    </source>
</evidence>
<dbReference type="SUPFAM" id="SSF52540">
    <property type="entry name" value="P-loop containing nucleoside triphosphate hydrolases"/>
    <property type="match status" value="1"/>
</dbReference>
<protein>
    <submittedName>
        <fullName evidence="5">ABC transporter ATP-binding protein</fullName>
    </submittedName>
</protein>
<dbReference type="SMART" id="SM00382">
    <property type="entry name" value="AAA"/>
    <property type="match status" value="1"/>
</dbReference>
<sequence length="287" mass="32662">MVVLAVEQLTKKYRSKVVLEDIDLQFSNETGIYGLLGRNGVGKTTLLKMISNQSVHYQGRITYDGQSVHENPALEGKIFCAMNFGFKDDFFLQNKLKTILQVMPIAYPTFDVDYAKRLLEDFGLRLKDKYRKLSSGNKTLVLNILALASGCPVTLFDEPTNGLDSVNREKFFKELMANYAKKPRLFILSTHLIQEVQNYLTDVVILKDKQVLLNEPLEDIQEKSYQIIGGETLSDKNVLSTEQLGNQSIQYVFDRLSEEDFEEIQQAGGSVSMMDLQTLFNRLMEGE</sequence>
<evidence type="ECO:0000313" key="6">
    <source>
        <dbReference type="Proteomes" id="UP000234775"/>
    </source>
</evidence>
<reference evidence="5 6" key="1">
    <citation type="submission" date="2017-12" db="EMBL/GenBank/DDBJ databases">
        <title>Phylogenetic diversity of female urinary microbiome.</title>
        <authorList>
            <person name="Thomas-White K."/>
            <person name="Wolfe A.J."/>
        </authorList>
    </citation>
    <scope>NUCLEOTIDE SEQUENCE [LARGE SCALE GENOMIC DNA]</scope>
    <source>
        <strain evidence="5 6">UMB0844</strain>
    </source>
</reference>
<keyword evidence="6" id="KW-1185">Reference proteome</keyword>
<dbReference type="GO" id="GO:0016887">
    <property type="term" value="F:ATP hydrolysis activity"/>
    <property type="evidence" value="ECO:0007669"/>
    <property type="project" value="InterPro"/>
</dbReference>
<evidence type="ECO:0000259" key="4">
    <source>
        <dbReference type="PROSITE" id="PS50893"/>
    </source>
</evidence>
<dbReference type="InterPro" id="IPR003593">
    <property type="entry name" value="AAA+_ATPase"/>
</dbReference>
<accession>A0A2I1K7N8</accession>
<evidence type="ECO:0000256" key="2">
    <source>
        <dbReference type="ARBA" id="ARBA00022741"/>
    </source>
</evidence>